<feature type="signal peptide" evidence="1">
    <location>
        <begin position="1"/>
        <end position="20"/>
    </location>
</feature>
<accession>A0ABR8JYQ3</accession>
<evidence type="ECO:0000313" key="2">
    <source>
        <dbReference type="EMBL" id="MBD2723976.1"/>
    </source>
</evidence>
<dbReference type="NCBIfam" id="TIGR04183">
    <property type="entry name" value="Por_Secre_tail"/>
    <property type="match status" value="1"/>
</dbReference>
<name>A0ABR8JYQ3_9BACT</name>
<keyword evidence="3" id="KW-1185">Reference proteome</keyword>
<dbReference type="EMBL" id="JACXAC010000006">
    <property type="protein sequence ID" value="MBD2723976.1"/>
    <property type="molecule type" value="Genomic_DNA"/>
</dbReference>
<dbReference type="InterPro" id="IPR026444">
    <property type="entry name" value="Secre_tail"/>
</dbReference>
<sequence>MKTLLLALRAGLAGIGLALAAPATAQTVPNGNFSTWATRNGVETPTGWLTTDDLLGGFFSTGAVAKTTTANSAPYAAQLQTVSLPGGASFPGLLILGSTLRTSAGLPGGVPFTARPRNLQFYYQLQGSQALSDSAAMVVLLTRRLNGTTTVVAGGAYDFRALASSYTLATVPLQYSSGLAPDSVFMVFYSGQARTVTAGSVLRIDDISFTGTATATRDAALAAQLSIAPNPSPDGRYRLSSPDAALLAAPLSVFDATGRLVRRETPAPRPGAPERALDLSELPAGIYSVRLDTPYGLLTRKLVR</sequence>
<protein>
    <submittedName>
        <fullName evidence="2">T9SS type A sorting domain-containing protein</fullName>
    </submittedName>
</protein>
<comment type="caution">
    <text evidence="2">The sequence shown here is derived from an EMBL/GenBank/DDBJ whole genome shotgun (WGS) entry which is preliminary data.</text>
</comment>
<dbReference type="RefSeq" id="WP_190927306.1">
    <property type="nucleotide sequence ID" value="NZ_JACXAC010000006.1"/>
</dbReference>
<dbReference type="Gene3D" id="2.60.120.890">
    <property type="entry name" value="BT2081, beta-jelly-roll domain"/>
    <property type="match status" value="1"/>
</dbReference>
<reference evidence="2 3" key="1">
    <citation type="submission" date="2020-09" db="EMBL/GenBank/DDBJ databases">
        <authorList>
            <person name="Kim M.K."/>
        </authorList>
    </citation>
    <scope>NUCLEOTIDE SEQUENCE [LARGE SCALE GENOMIC DNA]</scope>
    <source>
        <strain evidence="2 3">BT189</strain>
    </source>
</reference>
<evidence type="ECO:0000313" key="3">
    <source>
        <dbReference type="Proteomes" id="UP000606003"/>
    </source>
</evidence>
<feature type="chain" id="PRO_5046579311" evidence="1">
    <location>
        <begin position="21"/>
        <end position="304"/>
    </location>
</feature>
<proteinExistence type="predicted"/>
<dbReference type="Proteomes" id="UP000606003">
    <property type="component" value="Unassembled WGS sequence"/>
</dbReference>
<dbReference type="InterPro" id="IPR038653">
    <property type="entry name" value="Put_CMD_sf"/>
</dbReference>
<organism evidence="2 3">
    <name type="scientific">Hymenobacter armeniacus</name>
    <dbReference type="NCBI Taxonomy" id="2771358"/>
    <lineage>
        <taxon>Bacteria</taxon>
        <taxon>Pseudomonadati</taxon>
        <taxon>Bacteroidota</taxon>
        <taxon>Cytophagia</taxon>
        <taxon>Cytophagales</taxon>
        <taxon>Hymenobacteraceae</taxon>
        <taxon>Hymenobacter</taxon>
    </lineage>
</organism>
<evidence type="ECO:0000256" key="1">
    <source>
        <dbReference type="SAM" id="SignalP"/>
    </source>
</evidence>
<keyword evidence="1" id="KW-0732">Signal</keyword>
<gene>
    <name evidence="2" type="ORF">IC234_17750</name>
</gene>